<evidence type="ECO:0000256" key="1">
    <source>
        <dbReference type="SAM" id="Phobius"/>
    </source>
</evidence>
<protein>
    <submittedName>
        <fullName evidence="2">Uncharacterized protein</fullName>
    </submittedName>
</protein>
<name>A5A651_BACLD</name>
<keyword evidence="1" id="KW-0472">Membrane</keyword>
<keyword evidence="1" id="KW-0812">Transmembrane</keyword>
<dbReference type="HOGENOM" id="CLU_211341_0_0_9"/>
<dbReference type="Proteomes" id="UP000000606">
    <property type="component" value="Chromosome"/>
</dbReference>
<keyword evidence="1" id="KW-1133">Transmembrane helix</keyword>
<sequence>MATMLILIAGIFAIDFEKVGTLGKITGIILYLAVIVTLLKGLIMIWSEKRHEGKRKN</sequence>
<proteinExistence type="predicted"/>
<gene>
    <name evidence="2" type="ordered locus">BL05340</name>
</gene>
<evidence type="ECO:0000313" key="3">
    <source>
        <dbReference type="Proteomes" id="UP000000606"/>
    </source>
</evidence>
<keyword evidence="3" id="KW-1185">Reference proteome</keyword>
<dbReference type="AlphaFoldDB" id="A5A651"/>
<accession>A5A651</accession>
<reference evidence="2 3" key="1">
    <citation type="journal article" date="2004" name="Genome Biol.">
        <title>Complete genome sequence of the industrial bacterium Bacillus licheniformis and comparisons with closely related Bacillus species.</title>
        <authorList>
            <person name="Rey M.W."/>
            <person name="Ramaiya P."/>
            <person name="Nelson B.A."/>
            <person name="Brody-Karpin S.D."/>
            <person name="Zaretsky E.J."/>
            <person name="Tang M."/>
            <person name="Lopez de Leon A."/>
            <person name="Xiang H."/>
            <person name="Gusti V."/>
            <person name="Clausen I.G."/>
            <person name="Olsen P.B."/>
            <person name="Rasmussen M.D."/>
            <person name="Andersen J.T."/>
            <person name="Jorgensen P.L."/>
            <person name="Larsen T.S."/>
            <person name="Sorokin A."/>
            <person name="Bolotin A."/>
            <person name="Lapidus A."/>
            <person name="Galleron N."/>
            <person name="Ehrlich S.D."/>
            <person name="Berka R.M."/>
        </authorList>
    </citation>
    <scope>NUCLEOTIDE SEQUENCE [LARGE SCALE GENOMIC DNA]</scope>
    <source>
        <strain evidence="3">ATCC 14580 / DSM 13 / JCM 2505 / CCUG 7422 / NBRC 12200 / NCIMB 9375 / NCTC 10341 / NRRL NRS-1264 / Gibson 46</strain>
    </source>
</reference>
<evidence type="ECO:0000313" key="2">
    <source>
        <dbReference type="EMBL" id="AAU25044.2"/>
    </source>
</evidence>
<dbReference type="EMBL" id="CP000002">
    <property type="protein sequence ID" value="AAU25044.2"/>
    <property type="molecule type" value="Genomic_DNA"/>
</dbReference>
<feature type="transmembrane region" description="Helical" evidence="1">
    <location>
        <begin position="29"/>
        <end position="47"/>
    </location>
</feature>
<dbReference type="KEGG" id="bli:BL05340"/>
<organism evidence="2 3">
    <name type="scientific">Bacillus licheniformis (strain ATCC 14580 / DSM 13 / JCM 2505 / CCUG 7422 / NBRC 12200 / NCIMB 9375 / NCTC 10341 / NRRL NRS-1264 / Gibson 46)</name>
    <dbReference type="NCBI Taxonomy" id="279010"/>
    <lineage>
        <taxon>Bacteria</taxon>
        <taxon>Bacillati</taxon>
        <taxon>Bacillota</taxon>
        <taxon>Bacilli</taxon>
        <taxon>Bacillales</taxon>
        <taxon>Bacillaceae</taxon>
        <taxon>Bacillus</taxon>
    </lineage>
</organism>